<feature type="region of interest" description="Disordered" evidence="6">
    <location>
        <begin position="414"/>
        <end position="525"/>
    </location>
</feature>
<sequence>MQLIWRMYPAIVLLHLARESAASCSTYCSCKWKNGKQTVECPNRNMSEIPDGLDSETQVLDFSRNRLAKLTKDLFLKKQLLNLQRLYMAECRIKTVHRDAFKGLSNLVELDLSRNLIETIPTGAWVNCPSLMRLSLNENPISTVKRLAFNHLPYLTALELSNCVIEDIEEDAFLGLHTLERLTIDGNKLQTIPGRKTLPENLKDLQLHNNPWQCDCHALALSSWLVDTTVPLTEPLVCAGPPRLQDRHLADIPLEQLACLPDVQPTAFYLELAEGKNVSLLCHVHAVPEATVSWWFQGRMLQNDTMIAPGVHLVYYVEEGSENKRSELFIYNANAEDNGTFICNADNAAGNSQSNFTIRIVLKENPIVIIVSFPLEYFLVAVIGISILGVIVLIVIVVLVVRCLRRKERKVDKVGQYDKSTTKRADGGEGSSISAKTMNTTNSSHEETITIRDGPPTESTFTDNSFSPSRSNTNGLRSPVLSVRQYQIEQNPDIIDGTDSIPGRRREGDGEDQKEHEKGAVPVEMPPSQFPVVALSETSELYADGRCIVDTEGYPVDYGLPKVPCRQQHPTDGYYRTLPTNRLKRQTAANPLKRFSREAEFLSRSVDSPYDYRADIRYTADGYPARTQPPLYQPPQNLPPEALAPASLPYCRVQWPACVPANLHLHQPIASGIIPPRHVPTRPPLVAQRRSASAQTDTESESDYSAHGSRKAEGQRTRSEVTTESPDEGYVGEPSIV</sequence>
<feature type="compositionally biased region" description="Polar residues" evidence="6">
    <location>
        <begin position="457"/>
        <end position="476"/>
    </location>
</feature>
<evidence type="ECO:0000256" key="8">
    <source>
        <dbReference type="SAM" id="SignalP"/>
    </source>
</evidence>
<keyword evidence="1" id="KW-0433">Leucine-rich repeat</keyword>
<feature type="compositionally biased region" description="Basic and acidic residues" evidence="6">
    <location>
        <begin position="414"/>
        <end position="427"/>
    </location>
</feature>
<evidence type="ECO:0000256" key="6">
    <source>
        <dbReference type="SAM" id="MobiDB-lite"/>
    </source>
</evidence>
<evidence type="ECO:0000256" key="2">
    <source>
        <dbReference type="ARBA" id="ARBA00022729"/>
    </source>
</evidence>
<evidence type="ECO:0000256" key="7">
    <source>
        <dbReference type="SAM" id="Phobius"/>
    </source>
</evidence>
<dbReference type="SUPFAM" id="SSF48726">
    <property type="entry name" value="Immunoglobulin"/>
    <property type="match status" value="1"/>
</dbReference>
<dbReference type="FunFam" id="3.80.10.10:FF:000082">
    <property type="entry name" value="Leucine-rich repeat-containing 24"/>
    <property type="match status" value="1"/>
</dbReference>
<dbReference type="Gene3D" id="3.80.10.10">
    <property type="entry name" value="Ribonuclease Inhibitor"/>
    <property type="match status" value="2"/>
</dbReference>
<dbReference type="SMART" id="SM00369">
    <property type="entry name" value="LRR_TYP"/>
    <property type="match status" value="6"/>
</dbReference>
<dbReference type="Pfam" id="PF13855">
    <property type="entry name" value="LRR_8"/>
    <property type="match status" value="1"/>
</dbReference>
<name>A0A653CYE8_CALMS</name>
<feature type="compositionally biased region" description="Basic and acidic residues" evidence="6">
    <location>
        <begin position="502"/>
        <end position="519"/>
    </location>
</feature>
<dbReference type="InterPro" id="IPR032675">
    <property type="entry name" value="LRR_dom_sf"/>
</dbReference>
<dbReference type="GO" id="GO:0071944">
    <property type="term" value="C:cell periphery"/>
    <property type="evidence" value="ECO:0007669"/>
    <property type="project" value="UniProtKB-ARBA"/>
</dbReference>
<dbReference type="SMART" id="SM00408">
    <property type="entry name" value="IGc2"/>
    <property type="match status" value="1"/>
</dbReference>
<dbReference type="InterPro" id="IPR013098">
    <property type="entry name" value="Ig_I-set"/>
</dbReference>
<keyword evidence="5" id="KW-0325">Glycoprotein</keyword>
<keyword evidence="4" id="KW-1015">Disulfide bond</keyword>
<dbReference type="SMART" id="SM00082">
    <property type="entry name" value="LRRCT"/>
    <property type="match status" value="1"/>
</dbReference>
<evidence type="ECO:0000256" key="1">
    <source>
        <dbReference type="ARBA" id="ARBA00022614"/>
    </source>
</evidence>
<gene>
    <name evidence="10" type="ORF">CALMAC_LOCUS12361</name>
</gene>
<keyword evidence="3" id="KW-0677">Repeat</keyword>
<dbReference type="SMART" id="SM00409">
    <property type="entry name" value="IG"/>
    <property type="match status" value="1"/>
</dbReference>
<dbReference type="Proteomes" id="UP000410492">
    <property type="component" value="Unassembled WGS sequence"/>
</dbReference>
<evidence type="ECO:0000256" key="5">
    <source>
        <dbReference type="ARBA" id="ARBA00023180"/>
    </source>
</evidence>
<dbReference type="PANTHER" id="PTHR24366:SF151">
    <property type="entry name" value="KEKKON 2"/>
    <property type="match status" value="1"/>
</dbReference>
<dbReference type="PANTHER" id="PTHR24366">
    <property type="entry name" value="IG(IMMUNOGLOBULIN) AND LRR(LEUCINE RICH REPEAT) DOMAINS"/>
    <property type="match status" value="1"/>
</dbReference>
<reference evidence="10 11" key="1">
    <citation type="submission" date="2019-01" db="EMBL/GenBank/DDBJ databases">
        <authorList>
            <person name="Sayadi A."/>
        </authorList>
    </citation>
    <scope>NUCLEOTIDE SEQUENCE [LARGE SCALE GENOMIC DNA]</scope>
</reference>
<keyword evidence="2 8" id="KW-0732">Signal</keyword>
<evidence type="ECO:0000313" key="10">
    <source>
        <dbReference type="EMBL" id="VEN52113.1"/>
    </source>
</evidence>
<organism evidence="10 11">
    <name type="scientific">Callosobruchus maculatus</name>
    <name type="common">Southern cowpea weevil</name>
    <name type="synonym">Pulse bruchid</name>
    <dbReference type="NCBI Taxonomy" id="64391"/>
    <lineage>
        <taxon>Eukaryota</taxon>
        <taxon>Metazoa</taxon>
        <taxon>Ecdysozoa</taxon>
        <taxon>Arthropoda</taxon>
        <taxon>Hexapoda</taxon>
        <taxon>Insecta</taxon>
        <taxon>Pterygota</taxon>
        <taxon>Neoptera</taxon>
        <taxon>Endopterygota</taxon>
        <taxon>Coleoptera</taxon>
        <taxon>Polyphaga</taxon>
        <taxon>Cucujiformia</taxon>
        <taxon>Chrysomeloidea</taxon>
        <taxon>Chrysomelidae</taxon>
        <taxon>Bruchinae</taxon>
        <taxon>Bruchini</taxon>
        <taxon>Callosobruchus</taxon>
    </lineage>
</organism>
<feature type="compositionally biased region" description="Basic and acidic residues" evidence="6">
    <location>
        <begin position="710"/>
        <end position="721"/>
    </location>
</feature>
<feature type="signal peptide" evidence="8">
    <location>
        <begin position="1"/>
        <end position="22"/>
    </location>
</feature>
<dbReference type="InterPro" id="IPR003591">
    <property type="entry name" value="Leu-rich_rpt_typical-subtyp"/>
</dbReference>
<feature type="transmembrane region" description="Helical" evidence="7">
    <location>
        <begin position="377"/>
        <end position="401"/>
    </location>
</feature>
<dbReference type="InterPro" id="IPR003598">
    <property type="entry name" value="Ig_sub2"/>
</dbReference>
<dbReference type="EMBL" id="CAACVG010009107">
    <property type="protein sequence ID" value="VEN52113.1"/>
    <property type="molecule type" value="Genomic_DNA"/>
</dbReference>
<feature type="domain" description="Ig-like" evidence="9">
    <location>
        <begin position="261"/>
        <end position="359"/>
    </location>
</feature>
<dbReference type="InterPro" id="IPR003599">
    <property type="entry name" value="Ig_sub"/>
</dbReference>
<keyword evidence="7" id="KW-0472">Membrane</keyword>
<dbReference type="InterPro" id="IPR007110">
    <property type="entry name" value="Ig-like_dom"/>
</dbReference>
<keyword evidence="7" id="KW-0812">Transmembrane</keyword>
<feature type="compositionally biased region" description="Polar residues" evidence="6">
    <location>
        <begin position="431"/>
        <end position="443"/>
    </location>
</feature>
<evidence type="ECO:0000256" key="4">
    <source>
        <dbReference type="ARBA" id="ARBA00023157"/>
    </source>
</evidence>
<feature type="region of interest" description="Disordered" evidence="6">
    <location>
        <begin position="672"/>
        <end position="737"/>
    </location>
</feature>
<evidence type="ECO:0000256" key="3">
    <source>
        <dbReference type="ARBA" id="ARBA00022737"/>
    </source>
</evidence>
<keyword evidence="7" id="KW-1133">Transmembrane helix</keyword>
<dbReference type="Pfam" id="PF07679">
    <property type="entry name" value="I-set"/>
    <property type="match status" value="1"/>
</dbReference>
<accession>A0A653CYE8</accession>
<dbReference type="InterPro" id="IPR036179">
    <property type="entry name" value="Ig-like_dom_sf"/>
</dbReference>
<dbReference type="CDD" id="cd00096">
    <property type="entry name" value="Ig"/>
    <property type="match status" value="1"/>
</dbReference>
<dbReference type="InterPro" id="IPR000483">
    <property type="entry name" value="Cys-rich_flank_reg_C"/>
</dbReference>
<evidence type="ECO:0000259" key="9">
    <source>
        <dbReference type="PROSITE" id="PS50835"/>
    </source>
</evidence>
<protein>
    <recommendedName>
        <fullName evidence="9">Ig-like domain-containing protein</fullName>
    </recommendedName>
</protein>
<dbReference type="PROSITE" id="PS50835">
    <property type="entry name" value="IG_LIKE"/>
    <property type="match status" value="1"/>
</dbReference>
<proteinExistence type="predicted"/>
<dbReference type="Gene3D" id="2.60.40.10">
    <property type="entry name" value="Immunoglobulins"/>
    <property type="match status" value="1"/>
</dbReference>
<dbReference type="AlphaFoldDB" id="A0A653CYE8"/>
<keyword evidence="11" id="KW-1185">Reference proteome</keyword>
<dbReference type="PROSITE" id="PS51450">
    <property type="entry name" value="LRR"/>
    <property type="match status" value="1"/>
</dbReference>
<feature type="chain" id="PRO_5025039871" description="Ig-like domain-containing protein" evidence="8">
    <location>
        <begin position="23"/>
        <end position="737"/>
    </location>
</feature>
<dbReference type="SUPFAM" id="SSF52058">
    <property type="entry name" value="L domain-like"/>
    <property type="match status" value="1"/>
</dbReference>
<dbReference type="InterPro" id="IPR013783">
    <property type="entry name" value="Ig-like_fold"/>
</dbReference>
<evidence type="ECO:0000313" key="11">
    <source>
        <dbReference type="Proteomes" id="UP000410492"/>
    </source>
</evidence>
<dbReference type="InterPro" id="IPR001611">
    <property type="entry name" value="Leu-rich_rpt"/>
</dbReference>
<dbReference type="OrthoDB" id="643377at2759"/>